<dbReference type="InterPro" id="IPR002125">
    <property type="entry name" value="CMP_dCMP_dom"/>
</dbReference>
<sequence length="146" mass="15874">MGEAIRVAQAGLELGQFPFGAVIVMGGRSVASAHNSVKASVDPTAHAEIVAIRRACSKLYTTSLEETTLYSTCEPCLMCLSACFWAGIRKIVFGASIADASAYGIRQINAPTRLVTTFYGDFFNITQGLMREECLTLFEKWGKNHK</sequence>
<dbReference type="InterPro" id="IPR016193">
    <property type="entry name" value="Cytidine_deaminase-like"/>
</dbReference>
<feature type="domain" description="CMP/dCMP-type deaminase" evidence="1">
    <location>
        <begin position="1"/>
        <end position="106"/>
    </location>
</feature>
<dbReference type="PANTHER" id="PTHR11079">
    <property type="entry name" value="CYTOSINE DEAMINASE FAMILY MEMBER"/>
    <property type="match status" value="1"/>
</dbReference>
<dbReference type="SUPFAM" id="SSF53927">
    <property type="entry name" value="Cytidine deaminase-like"/>
    <property type="match status" value="1"/>
</dbReference>
<comment type="caution">
    <text evidence="2">The sequence shown here is derived from an EMBL/GenBank/DDBJ whole genome shotgun (WGS) entry which is preliminary data.</text>
</comment>
<gene>
    <name evidence="2" type="ORF">B9Q04_04790</name>
</gene>
<evidence type="ECO:0000259" key="1">
    <source>
        <dbReference type="PROSITE" id="PS51747"/>
    </source>
</evidence>
<reference evidence="2 3" key="1">
    <citation type="submission" date="2017-04" db="EMBL/GenBank/DDBJ databases">
        <title>Novel microbial lineages endemic to geothermal iron-oxide mats fill important gaps in the evolutionary history of Archaea.</title>
        <authorList>
            <person name="Jay Z.J."/>
            <person name="Beam J.P."/>
            <person name="Dlakic M."/>
            <person name="Rusch D.B."/>
            <person name="Kozubal M.A."/>
            <person name="Inskeep W.P."/>
        </authorList>
    </citation>
    <scope>NUCLEOTIDE SEQUENCE [LARGE SCALE GENOMIC DNA]</scope>
    <source>
        <strain evidence="2">BE_D</strain>
    </source>
</reference>
<dbReference type="Pfam" id="PF00383">
    <property type="entry name" value="dCMP_cyt_deam_1"/>
    <property type="match status" value="1"/>
</dbReference>
<dbReference type="GO" id="GO:0047974">
    <property type="term" value="F:guanosine deaminase activity"/>
    <property type="evidence" value="ECO:0007669"/>
    <property type="project" value="TreeGrafter"/>
</dbReference>
<organism evidence="2 3">
    <name type="scientific">Candidatus Marsarchaeota G2 archaeon BE_D</name>
    <dbReference type="NCBI Taxonomy" id="1978158"/>
    <lineage>
        <taxon>Archaea</taxon>
        <taxon>Candidatus Marsarchaeota</taxon>
        <taxon>Candidatus Marsarchaeota group 2</taxon>
    </lineage>
</organism>
<dbReference type="EMBL" id="NEXF01000071">
    <property type="protein sequence ID" value="PSO08585.1"/>
    <property type="molecule type" value="Genomic_DNA"/>
</dbReference>
<dbReference type="AlphaFoldDB" id="A0A2R6CCF4"/>
<name>A0A2R6CCF4_9ARCH</name>
<dbReference type="PANTHER" id="PTHR11079:SF161">
    <property type="entry name" value="CMP_DCMP-TYPE DEAMINASE DOMAIN-CONTAINING PROTEIN"/>
    <property type="match status" value="1"/>
</dbReference>
<protein>
    <recommendedName>
        <fullName evidence="1">CMP/dCMP-type deaminase domain-containing protein</fullName>
    </recommendedName>
</protein>
<dbReference type="Gene3D" id="3.40.140.10">
    <property type="entry name" value="Cytidine Deaminase, domain 2"/>
    <property type="match status" value="1"/>
</dbReference>
<dbReference type="CDD" id="cd01285">
    <property type="entry name" value="nucleoside_deaminase"/>
    <property type="match status" value="1"/>
</dbReference>
<accession>A0A2R6CCF4</accession>
<dbReference type="GO" id="GO:0006152">
    <property type="term" value="P:purine nucleoside catabolic process"/>
    <property type="evidence" value="ECO:0007669"/>
    <property type="project" value="TreeGrafter"/>
</dbReference>
<dbReference type="Proteomes" id="UP000242015">
    <property type="component" value="Unassembled WGS sequence"/>
</dbReference>
<evidence type="ECO:0000313" key="2">
    <source>
        <dbReference type="EMBL" id="PSO08585.1"/>
    </source>
</evidence>
<proteinExistence type="predicted"/>
<evidence type="ECO:0000313" key="3">
    <source>
        <dbReference type="Proteomes" id="UP000242015"/>
    </source>
</evidence>
<dbReference type="PROSITE" id="PS51747">
    <property type="entry name" value="CYT_DCMP_DEAMINASES_2"/>
    <property type="match status" value="1"/>
</dbReference>